<evidence type="ECO:0000313" key="1">
    <source>
        <dbReference type="EMBL" id="KAF7286907.1"/>
    </source>
</evidence>
<dbReference type="EMBL" id="JAACXV010000018">
    <property type="protein sequence ID" value="KAF7286907.1"/>
    <property type="molecule type" value="Genomic_DNA"/>
</dbReference>
<name>A0A834ITK6_RHYFE</name>
<reference evidence="1" key="1">
    <citation type="submission" date="2020-08" db="EMBL/GenBank/DDBJ databases">
        <title>Genome sequencing and assembly of the red palm weevil Rhynchophorus ferrugineus.</title>
        <authorList>
            <person name="Dias G.B."/>
            <person name="Bergman C.M."/>
            <person name="Manee M."/>
        </authorList>
    </citation>
    <scope>NUCLEOTIDE SEQUENCE</scope>
    <source>
        <strain evidence="1">AA-2017</strain>
        <tissue evidence="1">Whole larva</tissue>
    </source>
</reference>
<keyword evidence="2" id="KW-1185">Reference proteome</keyword>
<proteinExistence type="predicted"/>
<evidence type="ECO:0000313" key="2">
    <source>
        <dbReference type="Proteomes" id="UP000625711"/>
    </source>
</evidence>
<comment type="caution">
    <text evidence="1">The sequence shown here is derived from an EMBL/GenBank/DDBJ whole genome shotgun (WGS) entry which is preliminary data.</text>
</comment>
<sequence length="123" mass="13746">MTPFISKGLVSNWAFIGRSSYNLILVERLVPRRFGLGIPDFIANSQVSFMDNEKRRHRAEPPTPLLLMILRPLFQKADGSLSASSPSPPVPIHLIPVEFSPIGIGYQNELISRQRDVSPPEIP</sequence>
<dbReference type="AlphaFoldDB" id="A0A834ITK6"/>
<accession>A0A834ITK6</accession>
<protein>
    <submittedName>
        <fullName evidence="1">Uncharacterized protein</fullName>
    </submittedName>
</protein>
<gene>
    <name evidence="1" type="ORF">GWI33_003174</name>
</gene>
<organism evidence="1 2">
    <name type="scientific">Rhynchophorus ferrugineus</name>
    <name type="common">Red palm weevil</name>
    <name type="synonym">Curculio ferrugineus</name>
    <dbReference type="NCBI Taxonomy" id="354439"/>
    <lineage>
        <taxon>Eukaryota</taxon>
        <taxon>Metazoa</taxon>
        <taxon>Ecdysozoa</taxon>
        <taxon>Arthropoda</taxon>
        <taxon>Hexapoda</taxon>
        <taxon>Insecta</taxon>
        <taxon>Pterygota</taxon>
        <taxon>Neoptera</taxon>
        <taxon>Endopterygota</taxon>
        <taxon>Coleoptera</taxon>
        <taxon>Polyphaga</taxon>
        <taxon>Cucujiformia</taxon>
        <taxon>Curculionidae</taxon>
        <taxon>Dryophthorinae</taxon>
        <taxon>Rhynchophorus</taxon>
    </lineage>
</organism>
<dbReference type="Proteomes" id="UP000625711">
    <property type="component" value="Unassembled WGS sequence"/>
</dbReference>